<feature type="region of interest" description="Disordered" evidence="1">
    <location>
        <begin position="288"/>
        <end position="324"/>
    </location>
</feature>
<keyword evidence="2" id="KW-0812">Transmembrane</keyword>
<evidence type="ECO:0000313" key="4">
    <source>
        <dbReference type="Proteomes" id="UP001383192"/>
    </source>
</evidence>
<evidence type="ECO:0000256" key="2">
    <source>
        <dbReference type="SAM" id="Phobius"/>
    </source>
</evidence>
<keyword evidence="4" id="KW-1185">Reference proteome</keyword>
<feature type="transmembrane region" description="Helical" evidence="2">
    <location>
        <begin position="228"/>
        <end position="245"/>
    </location>
</feature>
<dbReference type="AlphaFoldDB" id="A0AAW0C195"/>
<proteinExistence type="predicted"/>
<name>A0AAW0C195_9AGAR</name>
<dbReference type="EMBL" id="JAYKXP010000062">
    <property type="protein sequence ID" value="KAK7032630.1"/>
    <property type="molecule type" value="Genomic_DNA"/>
</dbReference>
<comment type="caution">
    <text evidence="3">The sequence shown here is derived from an EMBL/GenBank/DDBJ whole genome shotgun (WGS) entry which is preliminary data.</text>
</comment>
<evidence type="ECO:0000256" key="1">
    <source>
        <dbReference type="SAM" id="MobiDB-lite"/>
    </source>
</evidence>
<feature type="transmembrane region" description="Helical" evidence="2">
    <location>
        <begin position="99"/>
        <end position="116"/>
    </location>
</feature>
<feature type="transmembrane region" description="Helical" evidence="2">
    <location>
        <begin position="122"/>
        <end position="147"/>
    </location>
</feature>
<dbReference type="InterPro" id="IPR013920">
    <property type="entry name" value="DUF1774_fun"/>
</dbReference>
<accession>A0AAW0C195</accession>
<dbReference type="PANTHER" id="PTHR37992:SF1">
    <property type="entry name" value="DUF1774-DOMAIN-CONTAINING PROTEIN"/>
    <property type="match status" value="1"/>
</dbReference>
<dbReference type="PANTHER" id="PTHR37992">
    <property type="entry name" value="EXPRESSED PROTEIN"/>
    <property type="match status" value="1"/>
</dbReference>
<sequence length="324" mass="36125">MESLPIDMSHPSVREYLSLIRLQVLTPLSLLINIASIIICATVVTPSIGVISKRFPTSISPKPVIVSIYVAALFIGQLGYCILLVLVKNADTKKTLTKGVGLSLVFANWVMALWAITWVFEWFIASTVLQGILLLLLIYSNLVLLIYHRPTRTRIFDTMLIHAPMRFFLVLQIGLMFPLSLFIALGLVYDSSYPGPPVNYSENPWPGFGVVFGTNLLGLLVVIFRRDIVWCVAATWICISIWAERPKPGPVYITVLLFTVLHPVALLGTYIHAWFFKKDEGVVLPPGDDHPGLYRGSSRRGEQDQHQNGRQGGPREVDAEAVWG</sequence>
<feature type="transmembrane region" description="Helical" evidence="2">
    <location>
        <begin position="251"/>
        <end position="271"/>
    </location>
</feature>
<reference evidence="3 4" key="1">
    <citation type="submission" date="2024-01" db="EMBL/GenBank/DDBJ databases">
        <title>A draft genome for a cacao thread blight-causing isolate of Paramarasmius palmivorus.</title>
        <authorList>
            <person name="Baruah I.K."/>
            <person name="Bukari Y."/>
            <person name="Amoako-Attah I."/>
            <person name="Meinhardt L.W."/>
            <person name="Bailey B.A."/>
            <person name="Cohen S.P."/>
        </authorList>
    </citation>
    <scope>NUCLEOTIDE SEQUENCE [LARGE SCALE GENOMIC DNA]</scope>
    <source>
        <strain evidence="3 4">GH-12</strain>
    </source>
</reference>
<feature type="transmembrane region" description="Helical" evidence="2">
    <location>
        <begin position="24"/>
        <end position="44"/>
    </location>
</feature>
<organism evidence="3 4">
    <name type="scientific">Paramarasmius palmivorus</name>
    <dbReference type="NCBI Taxonomy" id="297713"/>
    <lineage>
        <taxon>Eukaryota</taxon>
        <taxon>Fungi</taxon>
        <taxon>Dikarya</taxon>
        <taxon>Basidiomycota</taxon>
        <taxon>Agaricomycotina</taxon>
        <taxon>Agaricomycetes</taxon>
        <taxon>Agaricomycetidae</taxon>
        <taxon>Agaricales</taxon>
        <taxon>Marasmiineae</taxon>
        <taxon>Marasmiaceae</taxon>
        <taxon>Paramarasmius</taxon>
    </lineage>
</organism>
<evidence type="ECO:0000313" key="3">
    <source>
        <dbReference type="EMBL" id="KAK7032630.1"/>
    </source>
</evidence>
<protein>
    <submittedName>
        <fullName evidence="3">Uncharacterized protein</fullName>
    </submittedName>
</protein>
<keyword evidence="2" id="KW-1133">Transmembrane helix</keyword>
<feature type="transmembrane region" description="Helical" evidence="2">
    <location>
        <begin position="205"/>
        <end position="223"/>
    </location>
</feature>
<keyword evidence="2" id="KW-0472">Membrane</keyword>
<feature type="transmembrane region" description="Helical" evidence="2">
    <location>
        <begin position="64"/>
        <end position="87"/>
    </location>
</feature>
<gene>
    <name evidence="3" type="ORF">VNI00_012894</name>
</gene>
<feature type="transmembrane region" description="Helical" evidence="2">
    <location>
        <begin position="167"/>
        <end position="189"/>
    </location>
</feature>
<dbReference type="Proteomes" id="UP001383192">
    <property type="component" value="Unassembled WGS sequence"/>
</dbReference>
<feature type="compositionally biased region" description="Basic and acidic residues" evidence="1">
    <location>
        <begin position="299"/>
        <end position="318"/>
    </location>
</feature>